<name>A0A433VPA3_9CYAN</name>
<comment type="caution">
    <text evidence="2">The sequence shown here is derived from an EMBL/GenBank/DDBJ whole genome shotgun (WGS) entry which is preliminary data.</text>
</comment>
<protein>
    <submittedName>
        <fullName evidence="2">Uncharacterized protein</fullName>
    </submittedName>
</protein>
<accession>A0A433VPA3</accession>
<reference evidence="2" key="1">
    <citation type="submission" date="2018-12" db="EMBL/GenBank/DDBJ databases">
        <authorList>
            <person name="Will S."/>
            <person name="Neumann-Schaal M."/>
            <person name="Henke P."/>
        </authorList>
    </citation>
    <scope>NUCLEOTIDE SEQUENCE</scope>
    <source>
        <strain evidence="2">PCC 7102</strain>
    </source>
</reference>
<gene>
    <name evidence="2" type="ORF">DSM106972_021870</name>
</gene>
<dbReference type="AlphaFoldDB" id="A0A433VPA3"/>
<dbReference type="Proteomes" id="UP000271624">
    <property type="component" value="Unassembled WGS sequence"/>
</dbReference>
<dbReference type="RefSeq" id="WP_127080767.1">
    <property type="nucleotide sequence ID" value="NZ_RSCL01000004.1"/>
</dbReference>
<keyword evidence="1" id="KW-0812">Transmembrane</keyword>
<evidence type="ECO:0000313" key="2">
    <source>
        <dbReference type="EMBL" id="RUT07927.1"/>
    </source>
</evidence>
<evidence type="ECO:0000256" key="1">
    <source>
        <dbReference type="SAM" id="Phobius"/>
    </source>
</evidence>
<reference evidence="2" key="2">
    <citation type="journal article" date="2019" name="Genome Biol. Evol.">
        <title>Day and night: Metabolic profiles and evolutionary relationships of six axenic non-marine cyanobacteria.</title>
        <authorList>
            <person name="Will S.E."/>
            <person name="Henke P."/>
            <person name="Boedeker C."/>
            <person name="Huang S."/>
            <person name="Brinkmann H."/>
            <person name="Rohde M."/>
            <person name="Jarek M."/>
            <person name="Friedl T."/>
            <person name="Seufert S."/>
            <person name="Schumacher M."/>
            <person name="Overmann J."/>
            <person name="Neumann-Schaal M."/>
            <person name="Petersen J."/>
        </authorList>
    </citation>
    <scope>NUCLEOTIDE SEQUENCE [LARGE SCALE GENOMIC DNA]</scope>
    <source>
        <strain evidence="2">PCC 7102</strain>
    </source>
</reference>
<evidence type="ECO:0000313" key="3">
    <source>
        <dbReference type="Proteomes" id="UP000271624"/>
    </source>
</evidence>
<keyword evidence="1" id="KW-0472">Membrane</keyword>
<dbReference type="OrthoDB" id="516768at2"/>
<dbReference type="EMBL" id="RSCL01000004">
    <property type="protein sequence ID" value="RUT07927.1"/>
    <property type="molecule type" value="Genomic_DNA"/>
</dbReference>
<keyword evidence="1" id="KW-1133">Transmembrane helix</keyword>
<feature type="transmembrane region" description="Helical" evidence="1">
    <location>
        <begin position="45"/>
        <end position="62"/>
    </location>
</feature>
<organism evidence="2 3">
    <name type="scientific">Dulcicalothrix desertica PCC 7102</name>
    <dbReference type="NCBI Taxonomy" id="232991"/>
    <lineage>
        <taxon>Bacteria</taxon>
        <taxon>Bacillati</taxon>
        <taxon>Cyanobacteriota</taxon>
        <taxon>Cyanophyceae</taxon>
        <taxon>Nostocales</taxon>
        <taxon>Calotrichaceae</taxon>
        <taxon>Dulcicalothrix</taxon>
    </lineage>
</organism>
<keyword evidence="3" id="KW-1185">Reference proteome</keyword>
<sequence length="85" mass="10082">MSDKHCDCGRCHCCNGYVQDAKNPNRYVNLETGQERKLDKKKWKLDWLILWFLIALFFTHYVKFEPVTNPKIPNPPRQSSRSLVN</sequence>
<proteinExistence type="predicted"/>